<evidence type="ECO:0000256" key="7">
    <source>
        <dbReference type="ARBA" id="ARBA00022618"/>
    </source>
</evidence>
<protein>
    <recommendedName>
        <fullName evidence="4 11">Condensin complex subunit 2</fullName>
    </recommendedName>
</protein>
<dbReference type="HOGENOM" id="CLU_010510_1_0_1"/>
<evidence type="ECO:0000313" key="13">
    <source>
        <dbReference type="EnsemblMetazoa" id="tetur01g05980.1"/>
    </source>
</evidence>
<reference evidence="13" key="2">
    <citation type="submission" date="2015-06" db="UniProtKB">
        <authorList>
            <consortium name="EnsemblMetazoa"/>
        </authorList>
    </citation>
    <scope>IDENTIFICATION</scope>
</reference>
<feature type="region of interest" description="Disordered" evidence="12">
    <location>
        <begin position="648"/>
        <end position="688"/>
    </location>
</feature>
<dbReference type="EnsemblMetazoa" id="tetur01g05980.1">
    <property type="protein sequence ID" value="tetur01g05980.1"/>
    <property type="gene ID" value="tetur01g05980"/>
</dbReference>
<dbReference type="GO" id="GO:0005737">
    <property type="term" value="C:cytoplasm"/>
    <property type="evidence" value="ECO:0007669"/>
    <property type="project" value="UniProtKB-SubCell"/>
</dbReference>
<feature type="region of interest" description="Disordered" evidence="12">
    <location>
        <begin position="201"/>
        <end position="232"/>
    </location>
</feature>
<dbReference type="GO" id="GO:0007076">
    <property type="term" value="P:mitotic chromosome condensation"/>
    <property type="evidence" value="ECO:0007669"/>
    <property type="project" value="InterPro"/>
</dbReference>
<evidence type="ECO:0000256" key="2">
    <source>
        <dbReference type="ARBA" id="ARBA00004496"/>
    </source>
</evidence>
<keyword evidence="10 11" id="KW-0131">Cell cycle</keyword>
<comment type="similarity">
    <text evidence="3 11">Belongs to the CND2 (condensin subunit 2) family.</text>
</comment>
<feature type="compositionally biased region" description="Basic residues" evidence="12">
    <location>
        <begin position="1"/>
        <end position="10"/>
    </location>
</feature>
<dbReference type="KEGG" id="tut:107362775"/>
<dbReference type="Proteomes" id="UP000015104">
    <property type="component" value="Unassembled WGS sequence"/>
</dbReference>
<gene>
    <name evidence="13" type="primary">107362775</name>
</gene>
<evidence type="ECO:0000256" key="4">
    <source>
        <dbReference type="ARBA" id="ARBA00016065"/>
    </source>
</evidence>
<dbReference type="GO" id="GO:0000796">
    <property type="term" value="C:condensin complex"/>
    <property type="evidence" value="ECO:0007669"/>
    <property type="project" value="InterPro"/>
</dbReference>
<feature type="region of interest" description="Disordered" evidence="12">
    <location>
        <begin position="1"/>
        <end position="44"/>
    </location>
</feature>
<dbReference type="PANTHER" id="PTHR13108">
    <property type="entry name" value="CONDENSIN COMPLEX SUBUNIT 2"/>
    <property type="match status" value="1"/>
</dbReference>
<dbReference type="OrthoDB" id="6512194at2759"/>
<evidence type="ECO:0000256" key="12">
    <source>
        <dbReference type="SAM" id="MobiDB-lite"/>
    </source>
</evidence>
<dbReference type="Pfam" id="PF05786">
    <property type="entry name" value="Cnd2"/>
    <property type="match status" value="2"/>
</dbReference>
<dbReference type="InterPro" id="IPR022816">
    <property type="entry name" value="Condensin_barren_su2"/>
</dbReference>
<organism evidence="13 14">
    <name type="scientific">Tetranychus urticae</name>
    <name type="common">Two-spotted spider mite</name>
    <dbReference type="NCBI Taxonomy" id="32264"/>
    <lineage>
        <taxon>Eukaryota</taxon>
        <taxon>Metazoa</taxon>
        <taxon>Ecdysozoa</taxon>
        <taxon>Arthropoda</taxon>
        <taxon>Chelicerata</taxon>
        <taxon>Arachnida</taxon>
        <taxon>Acari</taxon>
        <taxon>Acariformes</taxon>
        <taxon>Trombidiformes</taxon>
        <taxon>Prostigmata</taxon>
        <taxon>Eleutherengona</taxon>
        <taxon>Raphignathae</taxon>
        <taxon>Tetranychoidea</taxon>
        <taxon>Tetranychidae</taxon>
        <taxon>Tetranychus</taxon>
    </lineage>
</organism>
<keyword evidence="9 11" id="KW-0226">DNA condensation</keyword>
<feature type="region of interest" description="Disordered" evidence="12">
    <location>
        <begin position="86"/>
        <end position="113"/>
    </location>
</feature>
<comment type="function">
    <text evidence="11">Regulatory subunit of the condensin complex, a complex required for conversion of interphase chromatin into mitotic-like condense chromosomes.</text>
</comment>
<dbReference type="PIRSF" id="PIRSF017126">
    <property type="entry name" value="Condensin_H"/>
    <property type="match status" value="1"/>
</dbReference>
<evidence type="ECO:0000313" key="14">
    <source>
        <dbReference type="Proteomes" id="UP000015104"/>
    </source>
</evidence>
<dbReference type="OMA" id="FRKTCAD"/>
<keyword evidence="7 11" id="KW-0132">Cell division</keyword>
<evidence type="ECO:0000256" key="11">
    <source>
        <dbReference type="PIRNR" id="PIRNR017126"/>
    </source>
</evidence>
<comment type="subcellular location">
    <subcellularLocation>
        <location evidence="1">Chromosome</location>
    </subcellularLocation>
    <subcellularLocation>
        <location evidence="2">Cytoplasm</location>
    </subcellularLocation>
</comment>
<keyword evidence="14" id="KW-1185">Reference proteome</keyword>
<dbReference type="EMBL" id="CAEY01000446">
    <property type="status" value="NOT_ANNOTATED_CDS"/>
    <property type="molecule type" value="Genomic_DNA"/>
</dbReference>
<feature type="compositionally biased region" description="Acidic residues" evidence="12">
    <location>
        <begin position="206"/>
        <end position="220"/>
    </location>
</feature>
<accession>T1JR85</accession>
<evidence type="ECO:0000256" key="9">
    <source>
        <dbReference type="ARBA" id="ARBA00023067"/>
    </source>
</evidence>
<evidence type="ECO:0000256" key="3">
    <source>
        <dbReference type="ARBA" id="ARBA00009471"/>
    </source>
</evidence>
<reference evidence="14" key="1">
    <citation type="submission" date="2011-08" db="EMBL/GenBank/DDBJ databases">
        <authorList>
            <person name="Rombauts S."/>
        </authorList>
    </citation>
    <scope>NUCLEOTIDE SEQUENCE</scope>
    <source>
        <strain evidence="14">London</strain>
    </source>
</reference>
<dbReference type="PANTHER" id="PTHR13108:SF9">
    <property type="entry name" value="CONDENSIN COMPLEX SUBUNIT 2"/>
    <property type="match status" value="1"/>
</dbReference>
<dbReference type="GO" id="GO:0003682">
    <property type="term" value="F:chromatin binding"/>
    <property type="evidence" value="ECO:0007669"/>
    <property type="project" value="TreeGrafter"/>
</dbReference>
<evidence type="ECO:0000256" key="10">
    <source>
        <dbReference type="ARBA" id="ARBA00023306"/>
    </source>
</evidence>
<evidence type="ECO:0000256" key="8">
    <source>
        <dbReference type="ARBA" id="ARBA00022776"/>
    </source>
</evidence>
<keyword evidence="8 11" id="KW-0498">Mitosis</keyword>
<dbReference type="STRING" id="32264.T1JR85"/>
<dbReference type="eggNOG" id="KOG2328">
    <property type="taxonomic scope" value="Eukaryota"/>
</dbReference>
<keyword evidence="5" id="KW-0158">Chromosome</keyword>
<sequence length="758" mass="83617">MCSVHIKRKLNTGDSGDEPQTVDHGKRRKNIGRSTGKSTDPFVSVERAQLTPQQRRSLGLHNIESVSTTPVSAERNPLRIREAITGPRNTFGTPLGRNSPRPGTPLSRRSAAPEEEVTAVYTECIKLSAANKINSKNAFGLRLIDCMSHLIRQKPNEKINFKLVSSALDAGAKIYGHRVDCVQAEAQKVASGLVIALDKDKSKEGEDNEGDLDGDEVNDDGETRPKRRKVGRKTVKTIATNIESLNTAKVECNTPPDPLFSLLSSSFDVGNVNGLLMSNLCLNEDGLLLLNPTEITSTDSQTHDVKLDRSLIDGILNQRPQIVPQLSKFEFLSRGEDLDNSISTLRAGTQTQDKLSFALDAGISHSQPFEASLEPLDNDDHHDPGGFFDHDSVRSDGEEDGLEKTVIENNYSQSLNNQYLMRTVDSDGFDKLVKALSDEPSEYTYFNKELLGVWAGPEHWKLNPLAKRGAKKTQALAAPKSARKPKNQFSEIDFKQTLPAEEDGSTDTQLKFSTLSNWTERLLPSDVSYEPIRLIKPFLKEGTTFSILRRTGIDPNKNDEPSIMNDNCSDGRSSPGLDAGMDNHYDDEFPPTQECFSTQAFNAPFSGDNLVDEPFAVSSTALPFSTHAKKIDVKRLKQEMWTIVTSDIVNKTPESSQNKEPSTNNDQEPSTESTANLSSSDNVESSEVCHSNSLEQDLTFSNMYKKLPDRVGTSMANNLSVPIAFVALLHLTNEKNLQLQGKPDLSDFIITPESMECS</sequence>
<dbReference type="GO" id="GO:0051301">
    <property type="term" value="P:cell division"/>
    <property type="evidence" value="ECO:0007669"/>
    <property type="project" value="UniProtKB-KW"/>
</dbReference>
<name>T1JR85_TETUR</name>
<evidence type="ECO:0000256" key="5">
    <source>
        <dbReference type="ARBA" id="ARBA00022454"/>
    </source>
</evidence>
<evidence type="ECO:0000256" key="1">
    <source>
        <dbReference type="ARBA" id="ARBA00004286"/>
    </source>
</evidence>
<keyword evidence="6" id="KW-0963">Cytoplasm</keyword>
<evidence type="ECO:0000256" key="6">
    <source>
        <dbReference type="ARBA" id="ARBA00022490"/>
    </source>
</evidence>
<proteinExistence type="inferred from homology"/>
<dbReference type="AlphaFoldDB" id="T1JR85"/>